<dbReference type="Pfam" id="PF01569">
    <property type="entry name" value="PAP2"/>
    <property type="match status" value="1"/>
</dbReference>
<dbReference type="InterPro" id="IPR036938">
    <property type="entry name" value="PAP2/HPO_sf"/>
</dbReference>
<feature type="domain" description="Phosphatidic acid phosphatase type 2/haloperoxidase" evidence="2">
    <location>
        <begin position="76"/>
        <end position="182"/>
    </location>
</feature>
<feature type="transmembrane region" description="Helical" evidence="1">
    <location>
        <begin position="199"/>
        <end position="225"/>
    </location>
</feature>
<reference evidence="3 4" key="1">
    <citation type="submission" date="2020-02" db="EMBL/GenBank/DDBJ databases">
        <authorList>
            <person name="Li X.-J."/>
            <person name="Han X.-M."/>
        </authorList>
    </citation>
    <scope>NUCLEOTIDE SEQUENCE [LARGE SCALE GENOMIC DNA]</scope>
    <source>
        <strain evidence="3 4">CCTCC AB 2017055</strain>
    </source>
</reference>
<name>A0A6L9S3U9_9ACTN</name>
<accession>A0A6L9S3U9</accession>
<keyword evidence="1" id="KW-0812">Transmembrane</keyword>
<dbReference type="AlphaFoldDB" id="A0A6L9S3U9"/>
<protein>
    <submittedName>
        <fullName evidence="3">Phosphatase PAP2 family protein</fullName>
    </submittedName>
</protein>
<dbReference type="SMART" id="SM00014">
    <property type="entry name" value="acidPPc"/>
    <property type="match status" value="1"/>
</dbReference>
<dbReference type="InterPro" id="IPR000326">
    <property type="entry name" value="PAP2/HPO"/>
</dbReference>
<evidence type="ECO:0000313" key="4">
    <source>
        <dbReference type="Proteomes" id="UP000475214"/>
    </source>
</evidence>
<feature type="transmembrane region" description="Helical" evidence="1">
    <location>
        <begin position="50"/>
        <end position="69"/>
    </location>
</feature>
<feature type="transmembrane region" description="Helical" evidence="1">
    <location>
        <begin position="140"/>
        <end position="161"/>
    </location>
</feature>
<organism evidence="3 4">
    <name type="scientific">Phytoactinopolyspora halotolerans</name>
    <dbReference type="NCBI Taxonomy" id="1981512"/>
    <lineage>
        <taxon>Bacteria</taxon>
        <taxon>Bacillati</taxon>
        <taxon>Actinomycetota</taxon>
        <taxon>Actinomycetes</taxon>
        <taxon>Jiangellales</taxon>
        <taxon>Jiangellaceae</taxon>
        <taxon>Phytoactinopolyspora</taxon>
    </lineage>
</organism>
<proteinExistence type="predicted"/>
<evidence type="ECO:0000256" key="1">
    <source>
        <dbReference type="SAM" id="Phobius"/>
    </source>
</evidence>
<feature type="transmembrane region" description="Helical" evidence="1">
    <location>
        <begin position="167"/>
        <end position="187"/>
    </location>
</feature>
<dbReference type="Gene3D" id="1.20.144.10">
    <property type="entry name" value="Phosphatidic acid phosphatase type 2/haloperoxidase"/>
    <property type="match status" value="1"/>
</dbReference>
<keyword evidence="1" id="KW-1133">Transmembrane helix</keyword>
<comment type="caution">
    <text evidence="3">The sequence shown here is derived from an EMBL/GenBank/DDBJ whole genome shotgun (WGS) entry which is preliminary data.</text>
</comment>
<keyword evidence="1" id="KW-0472">Membrane</keyword>
<sequence>MCAAGVVGTWLTWRYFVGTSVGQRIDDTAFRGSEIGHTTLWRVAEPVLEIVSIPFIVVVLGAAAVIALIRRRWLLALQVTILVGGANITTQFLKYVVLDRPDLADTAGAIDNSLPSGHTTVAASVAAALLLVVPRHTRPTVAVLAAGYTAATGVATMVGGWHRPSDVVAALTVVMAWAGLTMFVTALGSPETVRPPDSAIVPTTVVGGLMLVAGFISGLLSASALQSTSDALTRTDTVTNRSDLLEAYTGSALGVVATTAAVFATILITHQFACRPAGPLPATSKSKDRVQTL</sequence>
<evidence type="ECO:0000259" key="2">
    <source>
        <dbReference type="SMART" id="SM00014"/>
    </source>
</evidence>
<keyword evidence="4" id="KW-1185">Reference proteome</keyword>
<gene>
    <name evidence="3" type="ORF">G1H10_00470</name>
</gene>
<feature type="transmembrane region" description="Helical" evidence="1">
    <location>
        <begin position="74"/>
        <end position="93"/>
    </location>
</feature>
<dbReference type="Proteomes" id="UP000475214">
    <property type="component" value="Unassembled WGS sequence"/>
</dbReference>
<feature type="transmembrane region" description="Helical" evidence="1">
    <location>
        <begin position="245"/>
        <end position="268"/>
    </location>
</feature>
<evidence type="ECO:0000313" key="3">
    <source>
        <dbReference type="EMBL" id="NED98639.1"/>
    </source>
</evidence>
<dbReference type="EMBL" id="JAAGOA010000001">
    <property type="protein sequence ID" value="NED98639.1"/>
    <property type="molecule type" value="Genomic_DNA"/>
</dbReference>
<dbReference type="SUPFAM" id="SSF48317">
    <property type="entry name" value="Acid phosphatase/Vanadium-dependent haloperoxidase"/>
    <property type="match status" value="1"/>
</dbReference>